<dbReference type="SUPFAM" id="SSF48452">
    <property type="entry name" value="TPR-like"/>
    <property type="match status" value="1"/>
</dbReference>
<evidence type="ECO:0000259" key="6">
    <source>
        <dbReference type="Pfam" id="PF07980"/>
    </source>
</evidence>
<comment type="similarity">
    <text evidence="2">Belongs to the SusD family.</text>
</comment>
<keyword evidence="5" id="KW-0998">Cell outer membrane</keyword>
<dbReference type="Proteomes" id="UP000515450">
    <property type="component" value="Chromosome"/>
</dbReference>
<comment type="subcellular location">
    <subcellularLocation>
        <location evidence="1">Cell outer membrane</location>
    </subcellularLocation>
</comment>
<keyword evidence="4" id="KW-0472">Membrane</keyword>
<keyword evidence="3" id="KW-0732">Signal</keyword>
<protein>
    <submittedName>
        <fullName evidence="7">RagB/SusD family nutrient uptake outer membrane protein</fullName>
    </submittedName>
</protein>
<dbReference type="GO" id="GO:0009279">
    <property type="term" value="C:cell outer membrane"/>
    <property type="evidence" value="ECO:0007669"/>
    <property type="project" value="UniProtKB-SubCell"/>
</dbReference>
<organism evidence="7 8">
    <name type="scientific">Sphingobacterium paramultivorum</name>
    <dbReference type="NCBI Taxonomy" id="2886510"/>
    <lineage>
        <taxon>Bacteria</taxon>
        <taxon>Pseudomonadati</taxon>
        <taxon>Bacteroidota</taxon>
        <taxon>Sphingobacteriia</taxon>
        <taxon>Sphingobacteriales</taxon>
        <taxon>Sphingobacteriaceae</taxon>
        <taxon>Sphingobacterium</taxon>
    </lineage>
</organism>
<evidence type="ECO:0000256" key="2">
    <source>
        <dbReference type="ARBA" id="ARBA00006275"/>
    </source>
</evidence>
<dbReference type="Pfam" id="PF07980">
    <property type="entry name" value="SusD_RagB"/>
    <property type="match status" value="1"/>
</dbReference>
<name>A0A7G5DXN9_9SPHI</name>
<proteinExistence type="inferred from homology"/>
<evidence type="ECO:0000256" key="1">
    <source>
        <dbReference type="ARBA" id="ARBA00004442"/>
    </source>
</evidence>
<reference evidence="7 8" key="1">
    <citation type="journal article" date="2020" name="G3 (Bethesda)">
        <title>CeMbio - The Caenorhabditis elegans Microbiome Resource.</title>
        <authorList>
            <person name="Dirksen P."/>
            <person name="Assie A."/>
            <person name="Zimmermann J."/>
            <person name="Zhang F."/>
            <person name="Tietje A.M."/>
            <person name="Marsh S.A."/>
            <person name="Felix M.A."/>
            <person name="Shapira M."/>
            <person name="Kaleta C."/>
            <person name="Schulenburg H."/>
            <person name="Samuel B."/>
        </authorList>
    </citation>
    <scope>NUCLEOTIDE SEQUENCE [LARGE SCALE GENOMIC DNA]</scope>
    <source>
        <strain evidence="7 8">BIGb0170</strain>
    </source>
</reference>
<evidence type="ECO:0000313" key="8">
    <source>
        <dbReference type="Proteomes" id="UP000515450"/>
    </source>
</evidence>
<feature type="domain" description="RagB/SusD" evidence="6">
    <location>
        <begin position="275"/>
        <end position="601"/>
    </location>
</feature>
<dbReference type="Gene3D" id="1.25.40.390">
    <property type="match status" value="1"/>
</dbReference>
<evidence type="ECO:0000256" key="4">
    <source>
        <dbReference type="ARBA" id="ARBA00023136"/>
    </source>
</evidence>
<sequence length="602" mass="68424">MNVKSKIILGIISGGFILTMTACQKDFLDRFPQTSITPEVFFNTEEDLSLYINGMLSMNDRWTYVGDQSSDNAATTAAVTLKTMMTSKTEPTSETAGGDWSWGRLRTINYFLENYQRANVAADVKNHYVGLARYYRAIFYHGMVKQYSDVPWYSKTLTPSDEALRDGQSPRTLVVDSIMADLDFAAKNVKEQVALGTPGRDAVLLMQAKIALHEGTYRLYHGEINLDKTAKNYFDIVEKATSQIIATNKYSIYSTGKPNEDYAALFESQDLSQNKEVILLNAFDQNKNRGQALNGYVFGDYEQSPSRDLIQTYLMKDGSRYTDIPNYDKKLYVQEFENRDPRLMQTLVYPQWLRQPDKSNYVQKLNKNFSGYHQLKGYVNSSDQIIMNGVDFPVHRYAEVLLMYAEAKAELGTLTQADLDKSINLLRRRVGMPDLKMDVANANPDPKLAADYPNVKGAFRGVIFEIRRERRVEFAFENSRFDDLMRWNVGKLLERIPEGMYFPGVGNYDMTGDGVADIKLIPDGQTIPTDREKNSLGVPLVYYTIGNFGGNAGVYLKNGVNGGTMVTDVNVRRFVEPMYYYRPVPAKQIILNPNLKQVFGWK</sequence>
<dbReference type="InterPro" id="IPR011990">
    <property type="entry name" value="TPR-like_helical_dom_sf"/>
</dbReference>
<dbReference type="InterPro" id="IPR012944">
    <property type="entry name" value="SusD_RagB_dom"/>
</dbReference>
<gene>
    <name evidence="7" type="ORF">HS960_02070</name>
</gene>
<dbReference type="RefSeq" id="WP_182331136.1">
    <property type="nucleotide sequence ID" value="NZ_CP058555.1"/>
</dbReference>
<dbReference type="AlphaFoldDB" id="A0A7G5DXN9"/>
<keyword evidence="8" id="KW-1185">Reference proteome</keyword>
<dbReference type="EMBL" id="CP058555">
    <property type="protein sequence ID" value="QMV66514.1"/>
    <property type="molecule type" value="Genomic_DNA"/>
</dbReference>
<evidence type="ECO:0000256" key="5">
    <source>
        <dbReference type="ARBA" id="ARBA00023237"/>
    </source>
</evidence>
<dbReference type="PROSITE" id="PS51257">
    <property type="entry name" value="PROKAR_LIPOPROTEIN"/>
    <property type="match status" value="1"/>
</dbReference>
<accession>A0A7G5DXN9</accession>
<evidence type="ECO:0000313" key="7">
    <source>
        <dbReference type="EMBL" id="QMV66514.1"/>
    </source>
</evidence>
<evidence type="ECO:0000256" key="3">
    <source>
        <dbReference type="ARBA" id="ARBA00022729"/>
    </source>
</evidence>